<organism evidence="3 4">
    <name type="scientific">Pleuronectes platessa</name>
    <name type="common">European plaice</name>
    <dbReference type="NCBI Taxonomy" id="8262"/>
    <lineage>
        <taxon>Eukaryota</taxon>
        <taxon>Metazoa</taxon>
        <taxon>Chordata</taxon>
        <taxon>Craniata</taxon>
        <taxon>Vertebrata</taxon>
        <taxon>Euteleostomi</taxon>
        <taxon>Actinopterygii</taxon>
        <taxon>Neopterygii</taxon>
        <taxon>Teleostei</taxon>
        <taxon>Neoteleostei</taxon>
        <taxon>Acanthomorphata</taxon>
        <taxon>Carangaria</taxon>
        <taxon>Pleuronectiformes</taxon>
        <taxon>Pleuronectoidei</taxon>
        <taxon>Pleuronectidae</taxon>
        <taxon>Pleuronectes</taxon>
    </lineage>
</organism>
<feature type="region of interest" description="Disordered" evidence="1">
    <location>
        <begin position="295"/>
        <end position="329"/>
    </location>
</feature>
<protein>
    <submittedName>
        <fullName evidence="3">Uncharacterized protein</fullName>
    </submittedName>
</protein>
<feature type="compositionally biased region" description="Polar residues" evidence="1">
    <location>
        <begin position="451"/>
        <end position="460"/>
    </location>
</feature>
<dbReference type="Proteomes" id="UP001153269">
    <property type="component" value="Unassembled WGS sequence"/>
</dbReference>
<feature type="compositionally biased region" description="Basic and acidic residues" evidence="1">
    <location>
        <begin position="641"/>
        <end position="655"/>
    </location>
</feature>
<reference evidence="3" key="1">
    <citation type="submission" date="2020-03" db="EMBL/GenBank/DDBJ databases">
        <authorList>
            <person name="Weist P."/>
        </authorList>
    </citation>
    <scope>NUCLEOTIDE SEQUENCE</scope>
</reference>
<keyword evidence="2" id="KW-1133">Transmembrane helix</keyword>
<evidence type="ECO:0000256" key="1">
    <source>
        <dbReference type="SAM" id="MobiDB-lite"/>
    </source>
</evidence>
<feature type="region of interest" description="Disordered" evidence="1">
    <location>
        <begin position="443"/>
        <end position="471"/>
    </location>
</feature>
<feature type="compositionally biased region" description="Polar residues" evidence="1">
    <location>
        <begin position="159"/>
        <end position="174"/>
    </location>
</feature>
<feature type="region of interest" description="Disordered" evidence="1">
    <location>
        <begin position="582"/>
        <end position="655"/>
    </location>
</feature>
<accession>A0A9N7U4T5</accession>
<feature type="region of interest" description="Disordered" evidence="1">
    <location>
        <begin position="158"/>
        <end position="180"/>
    </location>
</feature>
<keyword evidence="2" id="KW-0472">Membrane</keyword>
<keyword evidence="2" id="KW-0812">Transmembrane</keyword>
<feature type="compositionally biased region" description="Basic and acidic residues" evidence="1">
    <location>
        <begin position="295"/>
        <end position="305"/>
    </location>
</feature>
<feature type="transmembrane region" description="Helical" evidence="2">
    <location>
        <begin position="698"/>
        <end position="723"/>
    </location>
</feature>
<comment type="caution">
    <text evidence="3">The sequence shown here is derived from an EMBL/GenBank/DDBJ whole genome shotgun (WGS) entry which is preliminary data.</text>
</comment>
<dbReference type="AlphaFoldDB" id="A0A9N7U4T5"/>
<evidence type="ECO:0000313" key="4">
    <source>
        <dbReference type="Proteomes" id="UP001153269"/>
    </source>
</evidence>
<evidence type="ECO:0000256" key="2">
    <source>
        <dbReference type="SAM" id="Phobius"/>
    </source>
</evidence>
<feature type="compositionally biased region" description="Basic and acidic residues" evidence="1">
    <location>
        <begin position="615"/>
        <end position="633"/>
    </location>
</feature>
<name>A0A9N7U4T5_PLEPL</name>
<keyword evidence="4" id="KW-1185">Reference proteome</keyword>
<dbReference type="EMBL" id="CADEAL010000652">
    <property type="protein sequence ID" value="CAB1423373.1"/>
    <property type="molecule type" value="Genomic_DNA"/>
</dbReference>
<evidence type="ECO:0000313" key="3">
    <source>
        <dbReference type="EMBL" id="CAB1423373.1"/>
    </source>
</evidence>
<gene>
    <name evidence="3" type="ORF">PLEPLA_LOCUS11292</name>
</gene>
<sequence length="740" mass="83667">MEPGAEHRVGELSKSEILRGIITEKLCTAAREILAVVERTVSGYEEEAAGFRLEVEQQRSQLEALLQVSSIKLEETAAVSQLPAAAATATGGGGGGAGVREGRTVQEEQQHKYELSVEADGGVSLLCFTGQYHVEEESTEQALPTPTKDQEPITEQDFDTLTGSFTPSAQSYRRSTGRQRISEEQNHVDLRIRILGDSQINCLSSEVYRKYPLHELQCPRGLKETDFLHLLRSTFPQLAADFDFFTTDRSRKLHPLKVKKLTPEEIRRSIRSNGTSALYIRLKEQRIVSVFQKQQEPRASNEEFHPSPGGAAASPSCHSGVQSDRRRPRIKETLNGVTLKLRILEDPDTKTLSNDVYRMSPLQQLQCPLGLKESGFLRLLRSTFPQLAGDKPFDVFTYDNHRKLHPLRINVLTPETINRRILSCGRAFLCIRLRHLEELQSRGEHLPSPADPTNLNTSFQSDRKKMGRPRRKSTHNLLDFKICILEDRQLSRFSMNVSQKFPLQQLQCPRGLKKTDFLHLLRSTFPQLAGDKPFDFLKSGRGKNFLPLRVKTLTPDEIHRRICLDGRSTLYIRPKAPEEAQFNKETSCVLRKPKQDTRQTRPSRHNIRSIRSTSRGREDEKIETKENDNKSLDLRSLPVPESKREEDETKKEDNDWKLEKKEANPVVPTGFISTGFIFTGSVSTSLISTSLISTGVSFTGVSFTAFSFTGFFFTGFFFTGIVFKVNVYTGIVSMGGYCLR</sequence>
<proteinExistence type="predicted"/>